<dbReference type="AlphaFoldDB" id="A0A5A7PZ91"/>
<sequence length="123" mass="14367">MHCLNIETGTGGRDLTARSFPSNRKSIRYSIRKWELQQDYPPLNVGAKKVVWSLTSMLMVIPKVQRMNEAMIRIEMMGGREKEKEQRIYKSNRRRMADPMELAAFDTRKITQAPPGRTPTERR</sequence>
<proteinExistence type="predicted"/>
<organism evidence="1 2">
    <name type="scientific">Striga asiatica</name>
    <name type="common">Asiatic witchweed</name>
    <name type="synonym">Buchnera asiatica</name>
    <dbReference type="NCBI Taxonomy" id="4170"/>
    <lineage>
        <taxon>Eukaryota</taxon>
        <taxon>Viridiplantae</taxon>
        <taxon>Streptophyta</taxon>
        <taxon>Embryophyta</taxon>
        <taxon>Tracheophyta</taxon>
        <taxon>Spermatophyta</taxon>
        <taxon>Magnoliopsida</taxon>
        <taxon>eudicotyledons</taxon>
        <taxon>Gunneridae</taxon>
        <taxon>Pentapetalae</taxon>
        <taxon>asterids</taxon>
        <taxon>lamiids</taxon>
        <taxon>Lamiales</taxon>
        <taxon>Orobanchaceae</taxon>
        <taxon>Buchnereae</taxon>
        <taxon>Striga</taxon>
    </lineage>
</organism>
<dbReference type="Proteomes" id="UP000325081">
    <property type="component" value="Unassembled WGS sequence"/>
</dbReference>
<reference evidence="2" key="1">
    <citation type="journal article" date="2019" name="Curr. Biol.">
        <title>Genome Sequence of Striga asiatica Provides Insight into the Evolution of Plant Parasitism.</title>
        <authorList>
            <person name="Yoshida S."/>
            <person name="Kim S."/>
            <person name="Wafula E.K."/>
            <person name="Tanskanen J."/>
            <person name="Kim Y.M."/>
            <person name="Honaas L."/>
            <person name="Yang Z."/>
            <person name="Spallek T."/>
            <person name="Conn C.E."/>
            <person name="Ichihashi Y."/>
            <person name="Cheong K."/>
            <person name="Cui S."/>
            <person name="Der J.P."/>
            <person name="Gundlach H."/>
            <person name="Jiao Y."/>
            <person name="Hori C."/>
            <person name="Ishida J.K."/>
            <person name="Kasahara H."/>
            <person name="Kiba T."/>
            <person name="Kim M.S."/>
            <person name="Koo N."/>
            <person name="Laohavisit A."/>
            <person name="Lee Y.H."/>
            <person name="Lumba S."/>
            <person name="McCourt P."/>
            <person name="Mortimer J.C."/>
            <person name="Mutuku J.M."/>
            <person name="Nomura T."/>
            <person name="Sasaki-Sekimoto Y."/>
            <person name="Seto Y."/>
            <person name="Wang Y."/>
            <person name="Wakatake T."/>
            <person name="Sakakibara H."/>
            <person name="Demura T."/>
            <person name="Yamaguchi S."/>
            <person name="Yoneyama K."/>
            <person name="Manabe R.I."/>
            <person name="Nelson D.C."/>
            <person name="Schulman A.H."/>
            <person name="Timko M.P."/>
            <person name="dePamphilis C.W."/>
            <person name="Choi D."/>
            <person name="Shirasu K."/>
        </authorList>
    </citation>
    <scope>NUCLEOTIDE SEQUENCE [LARGE SCALE GENOMIC DNA]</scope>
    <source>
        <strain evidence="2">cv. UVA1</strain>
    </source>
</reference>
<comment type="caution">
    <text evidence="1">The sequence shown here is derived from an EMBL/GenBank/DDBJ whole genome shotgun (WGS) entry which is preliminary data.</text>
</comment>
<accession>A0A5A7PZ91</accession>
<keyword evidence="2" id="KW-1185">Reference proteome</keyword>
<gene>
    <name evidence="1" type="ORF">STAS_14677</name>
</gene>
<evidence type="ECO:0000313" key="2">
    <source>
        <dbReference type="Proteomes" id="UP000325081"/>
    </source>
</evidence>
<dbReference type="EMBL" id="BKCP01005461">
    <property type="protein sequence ID" value="GER38170.1"/>
    <property type="molecule type" value="Genomic_DNA"/>
</dbReference>
<name>A0A5A7PZ91_STRAF</name>
<protein>
    <submittedName>
        <fullName evidence="1">Sec14p-like phosphatidylinositol transfer family protein</fullName>
    </submittedName>
</protein>
<evidence type="ECO:0000313" key="1">
    <source>
        <dbReference type="EMBL" id="GER38170.1"/>
    </source>
</evidence>